<feature type="domain" description="Gcp-like" evidence="1">
    <location>
        <begin position="39"/>
        <end position="108"/>
    </location>
</feature>
<dbReference type="InterPro" id="IPR000905">
    <property type="entry name" value="Gcp-like_dom"/>
</dbReference>
<proteinExistence type="predicted"/>
<name>A0A2V5L759_9MICC</name>
<gene>
    <name evidence="2" type="primary">tsaB</name>
    <name evidence="2" type="ORF">CVV68_10770</name>
</gene>
<evidence type="ECO:0000259" key="1">
    <source>
        <dbReference type="Pfam" id="PF00814"/>
    </source>
</evidence>
<organism evidence="2 3">
    <name type="scientific">Arthrobacter livingstonensis</name>
    <dbReference type="NCBI Taxonomy" id="670078"/>
    <lineage>
        <taxon>Bacteria</taxon>
        <taxon>Bacillati</taxon>
        <taxon>Actinomycetota</taxon>
        <taxon>Actinomycetes</taxon>
        <taxon>Micrococcales</taxon>
        <taxon>Micrococcaceae</taxon>
        <taxon>Arthrobacter</taxon>
    </lineage>
</organism>
<dbReference type="NCBIfam" id="TIGR03725">
    <property type="entry name" value="T6A_YeaZ"/>
    <property type="match status" value="1"/>
</dbReference>
<dbReference type="OrthoDB" id="9809995at2"/>
<evidence type="ECO:0000313" key="3">
    <source>
        <dbReference type="Proteomes" id="UP000247832"/>
    </source>
</evidence>
<keyword evidence="2" id="KW-0808">Transferase</keyword>
<reference evidence="2 3" key="1">
    <citation type="submission" date="2018-05" db="EMBL/GenBank/DDBJ databases">
        <title>Genetic diversity of glacier-inhabiting Cryobacterium bacteria in China and description of Cryobacterium mengkeensis sp. nov. and Arthrobacter glacialis sp. nov.</title>
        <authorList>
            <person name="Liu Q."/>
            <person name="Xin Y.-H."/>
        </authorList>
    </citation>
    <scope>NUCLEOTIDE SEQUENCE [LARGE SCALE GENOMIC DNA]</scope>
    <source>
        <strain evidence="2 3">LI2</strain>
    </source>
</reference>
<protein>
    <submittedName>
        <fullName evidence="2">tRNA (Adenosine(37)-N6)-threonylcarbamoyltransferase complex dimerization subunit type 1 TsaB</fullName>
    </submittedName>
</protein>
<dbReference type="GO" id="GO:0016740">
    <property type="term" value="F:transferase activity"/>
    <property type="evidence" value="ECO:0007669"/>
    <property type="project" value="UniProtKB-KW"/>
</dbReference>
<dbReference type="GO" id="GO:0002949">
    <property type="term" value="P:tRNA threonylcarbamoyladenosine modification"/>
    <property type="evidence" value="ECO:0007669"/>
    <property type="project" value="InterPro"/>
</dbReference>
<dbReference type="InterPro" id="IPR043129">
    <property type="entry name" value="ATPase_NBD"/>
</dbReference>
<comment type="caution">
    <text evidence="2">The sequence shown here is derived from an EMBL/GenBank/DDBJ whole genome shotgun (WGS) entry which is preliminary data.</text>
</comment>
<accession>A0A2V5L759</accession>
<dbReference type="SUPFAM" id="SSF53067">
    <property type="entry name" value="Actin-like ATPase domain"/>
    <property type="match status" value="2"/>
</dbReference>
<dbReference type="EMBL" id="QJVD01000010">
    <property type="protein sequence ID" value="PYI67219.1"/>
    <property type="molecule type" value="Genomic_DNA"/>
</dbReference>
<dbReference type="Gene3D" id="3.30.420.40">
    <property type="match status" value="3"/>
</dbReference>
<dbReference type="RefSeq" id="WP_110501016.1">
    <property type="nucleotide sequence ID" value="NZ_QJVD01000010.1"/>
</dbReference>
<evidence type="ECO:0000313" key="2">
    <source>
        <dbReference type="EMBL" id="PYI67219.1"/>
    </source>
</evidence>
<sequence length="262" mass="26408">MRILTIDTSAVASAALLSFDADDPAAPTLVEAEFATADTRSHAEVLAPGVLSLFADPVTEGPALDAIVVGVGPGPFTGLRSGIAMARTLAFAWKVPLHGLMSLEALAWDVLSGLRSGTCQDAGTGSGPASAVPRIVGGHDAGAGLPPSAGGDFVVATDARRNEVYWARYSAVGELLEGPVVGAAAAIQGIPVHGAGAGLYARELAANGCAVDPATAGLQPTARSLGIMAARKIQRGQTVGDTAPLYLRESDAKVPGPRKRAL</sequence>
<dbReference type="AlphaFoldDB" id="A0A2V5L759"/>
<dbReference type="InterPro" id="IPR022496">
    <property type="entry name" value="T6A_TsaB"/>
</dbReference>
<keyword evidence="3" id="KW-1185">Reference proteome</keyword>
<dbReference type="Proteomes" id="UP000247832">
    <property type="component" value="Unassembled WGS sequence"/>
</dbReference>
<dbReference type="Pfam" id="PF00814">
    <property type="entry name" value="TsaD"/>
    <property type="match status" value="1"/>
</dbReference>